<gene>
    <name evidence="1" type="ORF">A8926_6782</name>
</gene>
<dbReference type="EMBL" id="PJNB01000001">
    <property type="protein sequence ID" value="PKW18666.1"/>
    <property type="molecule type" value="Genomic_DNA"/>
</dbReference>
<dbReference type="Proteomes" id="UP000233786">
    <property type="component" value="Unassembled WGS sequence"/>
</dbReference>
<sequence>MTHSHPAAGVSAAGRRITATSIQNLVLILAAAVALMLTGHAPAQAQPTPALGENHIRAGHAAWWYS</sequence>
<protein>
    <submittedName>
        <fullName evidence="1">Uncharacterized protein</fullName>
    </submittedName>
</protein>
<keyword evidence="2" id="KW-1185">Reference proteome</keyword>
<comment type="caution">
    <text evidence="1">The sequence shown here is derived from an EMBL/GenBank/DDBJ whole genome shotgun (WGS) entry which is preliminary data.</text>
</comment>
<dbReference type="AlphaFoldDB" id="A0A2N3Y6U9"/>
<dbReference type="RefSeq" id="WP_010310930.1">
    <property type="nucleotide sequence ID" value="NZ_CP061007.1"/>
</dbReference>
<evidence type="ECO:0000313" key="2">
    <source>
        <dbReference type="Proteomes" id="UP000233786"/>
    </source>
</evidence>
<proteinExistence type="predicted"/>
<organism evidence="1 2">
    <name type="scientific">Saccharopolyspora spinosa</name>
    <dbReference type="NCBI Taxonomy" id="60894"/>
    <lineage>
        <taxon>Bacteria</taxon>
        <taxon>Bacillati</taxon>
        <taxon>Actinomycetota</taxon>
        <taxon>Actinomycetes</taxon>
        <taxon>Pseudonocardiales</taxon>
        <taxon>Pseudonocardiaceae</taxon>
        <taxon>Saccharopolyspora</taxon>
    </lineage>
</organism>
<dbReference type="STRING" id="994479.GCA_000194155_05245"/>
<accession>A0A2N3Y6U9</accession>
<name>A0A2N3Y6U9_SACSN</name>
<reference evidence="1" key="1">
    <citation type="submission" date="2017-12" db="EMBL/GenBank/DDBJ databases">
        <title>Sequencing the genomes of 1000 Actinobacteria strains.</title>
        <authorList>
            <person name="Klenk H.-P."/>
        </authorList>
    </citation>
    <scope>NUCLEOTIDE SEQUENCE [LARGE SCALE GENOMIC DNA]</scope>
    <source>
        <strain evidence="1">DSM 44228</strain>
    </source>
</reference>
<evidence type="ECO:0000313" key="1">
    <source>
        <dbReference type="EMBL" id="PKW18666.1"/>
    </source>
</evidence>